<feature type="transmembrane region" description="Helical" evidence="14">
    <location>
        <begin position="102"/>
        <end position="124"/>
    </location>
</feature>
<keyword evidence="10" id="KW-0067">ATP-binding</keyword>
<dbReference type="InterPro" id="IPR003661">
    <property type="entry name" value="HisK_dim/P_dom"/>
</dbReference>
<dbReference type="Pfam" id="PF00512">
    <property type="entry name" value="HisKA"/>
    <property type="match status" value="1"/>
</dbReference>
<evidence type="ECO:0000256" key="9">
    <source>
        <dbReference type="ARBA" id="ARBA00022777"/>
    </source>
</evidence>
<dbReference type="RefSeq" id="WP_341628122.1">
    <property type="nucleotide sequence ID" value="NZ_JBAKBA010000022.1"/>
</dbReference>
<evidence type="ECO:0000256" key="4">
    <source>
        <dbReference type="ARBA" id="ARBA00022475"/>
    </source>
</evidence>
<evidence type="ECO:0000256" key="5">
    <source>
        <dbReference type="ARBA" id="ARBA00022553"/>
    </source>
</evidence>
<dbReference type="SUPFAM" id="SSF47384">
    <property type="entry name" value="Homodimeric domain of signal transducing histidine kinase"/>
    <property type="match status" value="1"/>
</dbReference>
<dbReference type="InterPro" id="IPR036097">
    <property type="entry name" value="HisK_dim/P_sf"/>
</dbReference>
<dbReference type="InterPro" id="IPR050398">
    <property type="entry name" value="HssS/ArlS-like"/>
</dbReference>
<evidence type="ECO:0000256" key="14">
    <source>
        <dbReference type="SAM" id="Phobius"/>
    </source>
</evidence>
<dbReference type="Gene3D" id="3.30.565.10">
    <property type="entry name" value="Histidine kinase-like ATPase, C-terminal domain"/>
    <property type="match status" value="1"/>
</dbReference>
<dbReference type="EMBL" id="JBAKBA010000022">
    <property type="protein sequence ID" value="MEL0659579.1"/>
    <property type="molecule type" value="Genomic_DNA"/>
</dbReference>
<accession>A0ABU9HCF7</accession>
<evidence type="ECO:0000256" key="8">
    <source>
        <dbReference type="ARBA" id="ARBA00022741"/>
    </source>
</evidence>
<evidence type="ECO:0000256" key="13">
    <source>
        <dbReference type="ARBA" id="ARBA00023136"/>
    </source>
</evidence>
<evidence type="ECO:0000256" key="6">
    <source>
        <dbReference type="ARBA" id="ARBA00022679"/>
    </source>
</evidence>
<dbReference type="EC" id="2.7.13.3" evidence="3"/>
<keyword evidence="4" id="KW-1003">Cell membrane</keyword>
<comment type="caution">
    <text evidence="16">The sequence shown here is derived from an EMBL/GenBank/DDBJ whole genome shotgun (WGS) entry which is preliminary data.</text>
</comment>
<organism evidence="16 17">
    <name type="scientific">Psychromonas arctica</name>
    <dbReference type="NCBI Taxonomy" id="168275"/>
    <lineage>
        <taxon>Bacteria</taxon>
        <taxon>Pseudomonadati</taxon>
        <taxon>Pseudomonadota</taxon>
        <taxon>Gammaproteobacteria</taxon>
        <taxon>Alteromonadales</taxon>
        <taxon>Psychromonadaceae</taxon>
        <taxon>Psychromonas</taxon>
    </lineage>
</organism>
<evidence type="ECO:0000256" key="11">
    <source>
        <dbReference type="ARBA" id="ARBA00022989"/>
    </source>
</evidence>
<keyword evidence="17" id="KW-1185">Reference proteome</keyword>
<keyword evidence="9 16" id="KW-0418">Kinase</keyword>
<dbReference type="PANTHER" id="PTHR45528:SF1">
    <property type="entry name" value="SENSOR HISTIDINE KINASE CPXA"/>
    <property type="match status" value="1"/>
</dbReference>
<keyword evidence="6" id="KW-0808">Transferase</keyword>
<evidence type="ECO:0000259" key="15">
    <source>
        <dbReference type="PROSITE" id="PS50109"/>
    </source>
</evidence>
<dbReference type="InterPro" id="IPR036890">
    <property type="entry name" value="HATPase_C_sf"/>
</dbReference>
<evidence type="ECO:0000313" key="17">
    <source>
        <dbReference type="Proteomes" id="UP001366060"/>
    </source>
</evidence>
<evidence type="ECO:0000256" key="10">
    <source>
        <dbReference type="ARBA" id="ARBA00022840"/>
    </source>
</evidence>
<evidence type="ECO:0000256" key="1">
    <source>
        <dbReference type="ARBA" id="ARBA00000085"/>
    </source>
</evidence>
<comment type="catalytic activity">
    <reaction evidence="1">
        <text>ATP + protein L-histidine = ADP + protein N-phospho-L-histidine.</text>
        <dbReference type="EC" id="2.7.13.3"/>
    </reaction>
</comment>
<keyword evidence="5" id="KW-0597">Phosphoprotein</keyword>
<evidence type="ECO:0000313" key="16">
    <source>
        <dbReference type="EMBL" id="MEL0659579.1"/>
    </source>
</evidence>
<dbReference type="PANTHER" id="PTHR45528">
    <property type="entry name" value="SENSOR HISTIDINE KINASE CPXA"/>
    <property type="match status" value="1"/>
</dbReference>
<evidence type="ECO:0000256" key="7">
    <source>
        <dbReference type="ARBA" id="ARBA00022692"/>
    </source>
</evidence>
<evidence type="ECO:0000256" key="3">
    <source>
        <dbReference type="ARBA" id="ARBA00012438"/>
    </source>
</evidence>
<evidence type="ECO:0000256" key="12">
    <source>
        <dbReference type="ARBA" id="ARBA00023012"/>
    </source>
</evidence>
<comment type="subcellular location">
    <subcellularLocation>
        <location evidence="2">Cell membrane</location>
        <topology evidence="2">Multi-pass membrane protein</topology>
    </subcellularLocation>
</comment>
<keyword evidence="13 14" id="KW-0472">Membrane</keyword>
<proteinExistence type="predicted"/>
<protein>
    <recommendedName>
        <fullName evidence="3">histidine kinase</fullName>
        <ecNumber evidence="3">2.7.13.3</ecNumber>
    </recommendedName>
</protein>
<dbReference type="CDD" id="cd00082">
    <property type="entry name" value="HisKA"/>
    <property type="match status" value="1"/>
</dbReference>
<dbReference type="SMART" id="SM00388">
    <property type="entry name" value="HisKA"/>
    <property type="match status" value="1"/>
</dbReference>
<keyword evidence="7 14" id="KW-0812">Transmembrane</keyword>
<name>A0ABU9HCF7_9GAMM</name>
<keyword evidence="8" id="KW-0547">Nucleotide-binding</keyword>
<keyword evidence="11 14" id="KW-1133">Transmembrane helix</keyword>
<dbReference type="PROSITE" id="PS50109">
    <property type="entry name" value="HIS_KIN"/>
    <property type="match status" value="1"/>
</dbReference>
<sequence>MRSQAYKVPVSDGHPVEIHDFIVASRWEDLPPKIKERLNQEDLIDNLLLKSIDGNPIFSAPEAGYFVLKVTREDKVRYVSSMFTSPKWKDIEQTKQEQIPPFLYLSLIALVLMALFALVPYLMIRKVANPIEKLMAWTKNLNKEQLMQPIPDFHFSELNSLANIVQSSLRSVQESLDREHRFLGYASHELRTPIAVTRTNTELLRKMIEKDISVGKQLQVLERIERASFNMTDLTETLLWLNRKTDKSIPLISISIGGFTEQLLEELSYLLNGKSVEVKITTDETMLLLPQALCRIVISNLIRNALQHTTEGKICIIQAGSNLIINNREFDSQEINDIPKIEHQLKNELGFGLGLELTERLIQHYDWKYKNVATDDGHYVEIDFS</sequence>
<keyword evidence="12" id="KW-0902">Two-component regulatory system</keyword>
<dbReference type="GO" id="GO:0016301">
    <property type="term" value="F:kinase activity"/>
    <property type="evidence" value="ECO:0007669"/>
    <property type="project" value="UniProtKB-KW"/>
</dbReference>
<dbReference type="InterPro" id="IPR005467">
    <property type="entry name" value="His_kinase_dom"/>
</dbReference>
<evidence type="ECO:0000256" key="2">
    <source>
        <dbReference type="ARBA" id="ARBA00004651"/>
    </source>
</evidence>
<dbReference type="SUPFAM" id="SSF55874">
    <property type="entry name" value="ATPase domain of HSP90 chaperone/DNA topoisomerase II/histidine kinase"/>
    <property type="match status" value="1"/>
</dbReference>
<dbReference type="Gene3D" id="1.10.287.130">
    <property type="match status" value="1"/>
</dbReference>
<gene>
    <name evidence="16" type="ORF">V6255_10560</name>
</gene>
<reference evidence="16 17" key="1">
    <citation type="submission" date="2024-02" db="EMBL/GenBank/DDBJ databases">
        <title>Bacteria isolated from the canopy kelp, Nereocystis luetkeana.</title>
        <authorList>
            <person name="Pfister C.A."/>
            <person name="Younker I.T."/>
            <person name="Light S.H."/>
        </authorList>
    </citation>
    <scope>NUCLEOTIDE SEQUENCE [LARGE SCALE GENOMIC DNA]</scope>
    <source>
        <strain evidence="16 17">TI.2.07</strain>
    </source>
</reference>
<dbReference type="Proteomes" id="UP001366060">
    <property type="component" value="Unassembled WGS sequence"/>
</dbReference>
<feature type="domain" description="Histidine kinase" evidence="15">
    <location>
        <begin position="185"/>
        <end position="385"/>
    </location>
</feature>